<dbReference type="InterPro" id="IPR051962">
    <property type="entry name" value="Cuticlin"/>
</dbReference>
<dbReference type="InterPro" id="IPR056953">
    <property type="entry name" value="CUT_N"/>
</dbReference>
<evidence type="ECO:0000256" key="5">
    <source>
        <dbReference type="ARBA" id="ARBA00022729"/>
    </source>
</evidence>
<organism evidence="13">
    <name type="scientific">Enterobius vermicularis</name>
    <name type="common">Human pinworm</name>
    <dbReference type="NCBI Taxonomy" id="51028"/>
    <lineage>
        <taxon>Eukaryota</taxon>
        <taxon>Metazoa</taxon>
        <taxon>Ecdysozoa</taxon>
        <taxon>Nematoda</taxon>
        <taxon>Chromadorea</taxon>
        <taxon>Rhabditida</taxon>
        <taxon>Spirurina</taxon>
        <taxon>Oxyuridomorpha</taxon>
        <taxon>Oxyuroidea</taxon>
        <taxon>Oxyuridae</taxon>
        <taxon>Enterobius</taxon>
    </lineage>
</organism>
<name>A0A0N4VGW4_ENTVE</name>
<keyword evidence="12" id="KW-1185">Reference proteome</keyword>
<proteinExistence type="predicted"/>
<reference evidence="11 12" key="2">
    <citation type="submission" date="2018-10" db="EMBL/GenBank/DDBJ databases">
        <authorList>
            <consortium name="Pathogen Informatics"/>
        </authorList>
    </citation>
    <scope>NUCLEOTIDE SEQUENCE [LARGE SCALE GENOMIC DNA]</scope>
</reference>
<dbReference type="Proteomes" id="UP000274131">
    <property type="component" value="Unassembled WGS sequence"/>
</dbReference>
<dbReference type="EMBL" id="UXUI01010027">
    <property type="protein sequence ID" value="VDD94659.1"/>
    <property type="molecule type" value="Genomic_DNA"/>
</dbReference>
<protein>
    <submittedName>
        <fullName evidence="13">ZP domain-containing protein</fullName>
    </submittedName>
</protein>
<dbReference type="PANTHER" id="PTHR22907">
    <property type="entry name" value="GH04558P"/>
    <property type="match status" value="1"/>
</dbReference>
<feature type="chain" id="PRO_5043122914" evidence="9">
    <location>
        <begin position="21"/>
        <end position="339"/>
    </location>
</feature>
<dbReference type="OrthoDB" id="6139674at2759"/>
<evidence type="ECO:0000313" key="13">
    <source>
        <dbReference type="WBParaSite" id="EVEC_0001005301-mRNA-1"/>
    </source>
</evidence>
<evidence type="ECO:0000256" key="2">
    <source>
        <dbReference type="ARBA" id="ARBA00022460"/>
    </source>
</evidence>
<evidence type="ECO:0000256" key="1">
    <source>
        <dbReference type="ARBA" id="ARBA00004251"/>
    </source>
</evidence>
<evidence type="ECO:0000256" key="6">
    <source>
        <dbReference type="ARBA" id="ARBA00022989"/>
    </source>
</evidence>
<reference evidence="13" key="1">
    <citation type="submission" date="2017-02" db="UniProtKB">
        <authorList>
            <consortium name="WormBaseParasite"/>
        </authorList>
    </citation>
    <scope>IDENTIFICATION</scope>
</reference>
<feature type="compositionally biased region" description="Basic and acidic residues" evidence="8">
    <location>
        <begin position="282"/>
        <end position="299"/>
    </location>
</feature>
<accession>A0A0N4VGW4</accession>
<keyword evidence="2" id="KW-0193">Cuticle</keyword>
<keyword evidence="7" id="KW-0472">Membrane</keyword>
<evidence type="ECO:0000256" key="8">
    <source>
        <dbReference type="SAM" id="MobiDB-lite"/>
    </source>
</evidence>
<evidence type="ECO:0000259" key="10">
    <source>
        <dbReference type="PROSITE" id="PS51034"/>
    </source>
</evidence>
<dbReference type="PANTHER" id="PTHR22907:SF54">
    <property type="entry name" value="GH04558P"/>
    <property type="match status" value="1"/>
</dbReference>
<dbReference type="AlphaFoldDB" id="A0A0N4VGW4"/>
<feature type="region of interest" description="Disordered" evidence="8">
    <location>
        <begin position="278"/>
        <end position="299"/>
    </location>
</feature>
<evidence type="ECO:0000256" key="7">
    <source>
        <dbReference type="ARBA" id="ARBA00023136"/>
    </source>
</evidence>
<keyword evidence="4" id="KW-0812">Transmembrane</keyword>
<sequence length="339" mass="37901">MLLMILAVIFAVTFVPSTDTFQINNEIVGSPVVDCEDTMVSLTFETKKPFTGRIYVRGLADDDRCSRNFADNIDQSKFSMMVQTGDCTMKRQRVTGTVEGIMFSLTIVVSFHGTFVTKVDRAYRCMCFFRNVKHLTSGIDMQPIQATELMDTAEMPKCTYSIHSNAPNGPQVVYGTVGEKIYHVWECDNQNYGFLVHSCFVNDGRSTRFDLLDIDGCAIDPVIQPDVEYSADLTRAVAETWGYKFSDTSVLNYQCVVELCKKDTGECEGLTPPACHKQQRHVRSEPARKSKRSGDSKWSELDLSATVQMLDSLKEDGLYDLGEGNVIREVDQSPGSQGL</sequence>
<gene>
    <name evidence="11" type="ORF">EVEC_LOCUS9410</name>
</gene>
<keyword evidence="6" id="KW-1133">Transmembrane helix</keyword>
<evidence type="ECO:0000256" key="9">
    <source>
        <dbReference type="SAM" id="SignalP"/>
    </source>
</evidence>
<evidence type="ECO:0000313" key="11">
    <source>
        <dbReference type="EMBL" id="VDD94659.1"/>
    </source>
</evidence>
<dbReference type="WBParaSite" id="EVEC_0001005301-mRNA-1">
    <property type="protein sequence ID" value="EVEC_0001005301-mRNA-1"/>
    <property type="gene ID" value="EVEC_0001005301"/>
</dbReference>
<dbReference type="Pfam" id="PF25301">
    <property type="entry name" value="CUT_C"/>
    <property type="match status" value="1"/>
</dbReference>
<dbReference type="STRING" id="51028.A0A0N4VGW4"/>
<feature type="signal peptide" evidence="9">
    <location>
        <begin position="1"/>
        <end position="20"/>
    </location>
</feature>
<dbReference type="PROSITE" id="PS51034">
    <property type="entry name" value="ZP_2"/>
    <property type="match status" value="1"/>
</dbReference>
<keyword evidence="5 9" id="KW-0732">Signal</keyword>
<dbReference type="Pfam" id="PF25057">
    <property type="entry name" value="CUT_N"/>
    <property type="match status" value="1"/>
</dbReference>
<dbReference type="GO" id="GO:0042302">
    <property type="term" value="F:structural constituent of cuticle"/>
    <property type="evidence" value="ECO:0007669"/>
    <property type="project" value="UniProtKB-KW"/>
</dbReference>
<comment type="subcellular location">
    <subcellularLocation>
        <location evidence="1">Cell membrane</location>
        <topology evidence="1">Single-pass type I membrane protein</topology>
    </subcellularLocation>
</comment>
<keyword evidence="3" id="KW-1003">Cell membrane</keyword>
<dbReference type="InterPro" id="IPR057475">
    <property type="entry name" value="CUT_C"/>
</dbReference>
<dbReference type="InterPro" id="IPR001507">
    <property type="entry name" value="ZP_dom"/>
</dbReference>
<dbReference type="SMART" id="SM00241">
    <property type="entry name" value="ZP"/>
    <property type="match status" value="1"/>
</dbReference>
<evidence type="ECO:0000256" key="4">
    <source>
        <dbReference type="ARBA" id="ARBA00022692"/>
    </source>
</evidence>
<feature type="domain" description="ZP" evidence="10">
    <location>
        <begin position="34"/>
        <end position="274"/>
    </location>
</feature>
<evidence type="ECO:0000313" key="12">
    <source>
        <dbReference type="Proteomes" id="UP000274131"/>
    </source>
</evidence>
<dbReference type="GO" id="GO:0005886">
    <property type="term" value="C:plasma membrane"/>
    <property type="evidence" value="ECO:0007669"/>
    <property type="project" value="UniProtKB-SubCell"/>
</dbReference>
<evidence type="ECO:0000256" key="3">
    <source>
        <dbReference type="ARBA" id="ARBA00022475"/>
    </source>
</evidence>